<dbReference type="Pfam" id="PF14492">
    <property type="entry name" value="EFG_III"/>
    <property type="match status" value="1"/>
</dbReference>
<dbReference type="InterPro" id="IPR000640">
    <property type="entry name" value="EFG_V-like"/>
</dbReference>
<evidence type="ECO:0000259" key="7">
    <source>
        <dbReference type="SMART" id="SM00838"/>
    </source>
</evidence>
<sequence>MRVISVLGPPHSGKTTLVKALSGLEGPSVQFKVSETVSLRSFKYLEEPWCAIDIAGGPDELARTGPALAASDAAVLCIPPDPEAAVLSAPYLRLIEEAGIPCFLFVNRMDTATDRLRDIVSAIQSYSNHNILLRQVPIREDGEVIGTVDLISERAWKYHDDAPSDLIEIPDKVINREQEERTKLLETLADFDIELLEQLIEDKRPATDEVFDLTARVMEQNDLCPAFFGVANHGNGVRRLMKSLRHEVPHFESAKARLTENAEVQAVGFLADVKKHIGKLVVIRALGTEVSQGKPLGGDTLGGITDLDPRIFIGKLEPGQVGLALKSDHLVPNKIYTTTDQQPLPEWARSRPPSYRHIVLPTKERDDVRLSNALSRLAEIDPGLRLEQDASTGKLIVAVQGPLHARQLNEKLFGDFGIKIEEEPVLPDYRETISKPFECHHRHRKQSGGAGQFADVHIDVKPLSRGAGFQFEETVKGGAVPRNYIPSVAAGAEDALQTGPNGFQVVDLCVTLRDGKHHSVDSSDHAFRTAGKNAVREALQSAGTKVLQPIMRVDIHVPSIFAGGLAPTISSLHGQVLGFESNPNAKGWEIFSALLPASTHEGLFRALASATKGTAWAETGFDHYEEISADKIEGSHTQKGSMLA</sequence>
<dbReference type="InterPro" id="IPR014721">
    <property type="entry name" value="Ribsml_uS5_D2-typ_fold_subgr"/>
</dbReference>
<comment type="caution">
    <text evidence="9">The sequence shown here is derived from an EMBL/GenBank/DDBJ whole genome shotgun (WGS) entry which is preliminary data.</text>
</comment>
<keyword evidence="3 9" id="KW-0251">Elongation factor</keyword>
<feature type="domain" description="Elongation factor EFG" evidence="7">
    <location>
        <begin position="545"/>
        <end position="635"/>
    </location>
</feature>
<dbReference type="Gene3D" id="3.30.70.240">
    <property type="match status" value="1"/>
</dbReference>
<keyword evidence="2" id="KW-0547">Nucleotide-binding</keyword>
<dbReference type="InterPro" id="IPR035647">
    <property type="entry name" value="EFG_III/V"/>
</dbReference>
<dbReference type="Proteomes" id="UP001589683">
    <property type="component" value="Unassembled WGS sequence"/>
</dbReference>
<evidence type="ECO:0000313" key="10">
    <source>
        <dbReference type="Proteomes" id="UP001589683"/>
    </source>
</evidence>
<dbReference type="RefSeq" id="WP_213887720.1">
    <property type="nucleotide sequence ID" value="NZ_JAGFNU010000001.1"/>
</dbReference>
<name>A0ABV5JB86_9RHOB</name>
<organism evidence="9 10">
    <name type="scientific">Pseudohalocynthiibacter aestuariivivens</name>
    <dbReference type="NCBI Taxonomy" id="1591409"/>
    <lineage>
        <taxon>Bacteria</taxon>
        <taxon>Pseudomonadati</taxon>
        <taxon>Pseudomonadota</taxon>
        <taxon>Alphaproteobacteria</taxon>
        <taxon>Rhodobacterales</taxon>
        <taxon>Paracoccaceae</taxon>
        <taxon>Pseudohalocynthiibacter</taxon>
    </lineage>
</organism>
<keyword evidence="4" id="KW-0648">Protein biosynthesis</keyword>
<dbReference type="InterPro" id="IPR020568">
    <property type="entry name" value="Ribosomal_Su5_D2-typ_SF"/>
</dbReference>
<dbReference type="SMART" id="SM00838">
    <property type="entry name" value="EFG_C"/>
    <property type="match status" value="1"/>
</dbReference>
<dbReference type="CDD" id="cd01434">
    <property type="entry name" value="EFG_mtEFG1_IV"/>
    <property type="match status" value="1"/>
</dbReference>
<dbReference type="Pfam" id="PF03764">
    <property type="entry name" value="EFG_IV"/>
    <property type="match status" value="1"/>
</dbReference>
<feature type="domain" description="Translation elongation factor EFG/EF2" evidence="8">
    <location>
        <begin position="426"/>
        <end position="543"/>
    </location>
</feature>
<proteinExistence type="predicted"/>
<dbReference type="CDD" id="cd03713">
    <property type="entry name" value="EFG_mtEFG_C"/>
    <property type="match status" value="1"/>
</dbReference>
<gene>
    <name evidence="9" type="ORF">ACFFUT_01080</name>
</gene>
<dbReference type="Gene3D" id="3.30.70.870">
    <property type="entry name" value="Elongation Factor G (Translational Gtpase), domain 3"/>
    <property type="match status" value="1"/>
</dbReference>
<protein>
    <recommendedName>
        <fullName evidence="1">Elongation factor G</fullName>
    </recommendedName>
</protein>
<accession>A0ABV5JB86</accession>
<dbReference type="GO" id="GO:0003746">
    <property type="term" value="F:translation elongation factor activity"/>
    <property type="evidence" value="ECO:0007669"/>
    <property type="project" value="UniProtKB-KW"/>
</dbReference>
<dbReference type="Gene3D" id="3.30.230.10">
    <property type="match status" value="1"/>
</dbReference>
<dbReference type="SMART" id="SM00889">
    <property type="entry name" value="EFG_IV"/>
    <property type="match status" value="1"/>
</dbReference>
<evidence type="ECO:0000256" key="6">
    <source>
        <dbReference type="ARBA" id="ARBA00024731"/>
    </source>
</evidence>
<dbReference type="EMBL" id="JBHMEA010000007">
    <property type="protein sequence ID" value="MFB9230375.1"/>
    <property type="molecule type" value="Genomic_DNA"/>
</dbReference>
<evidence type="ECO:0000256" key="2">
    <source>
        <dbReference type="ARBA" id="ARBA00022741"/>
    </source>
</evidence>
<evidence type="ECO:0000313" key="9">
    <source>
        <dbReference type="EMBL" id="MFB9230375.1"/>
    </source>
</evidence>
<dbReference type="SUPFAM" id="SSF52540">
    <property type="entry name" value="P-loop containing nucleoside triphosphate hydrolases"/>
    <property type="match status" value="1"/>
</dbReference>
<evidence type="ECO:0000259" key="8">
    <source>
        <dbReference type="SMART" id="SM00889"/>
    </source>
</evidence>
<dbReference type="SUPFAM" id="SSF54980">
    <property type="entry name" value="EF-G C-terminal domain-like"/>
    <property type="match status" value="2"/>
</dbReference>
<dbReference type="Gene3D" id="3.40.50.300">
    <property type="entry name" value="P-loop containing nucleotide triphosphate hydrolases"/>
    <property type="match status" value="1"/>
</dbReference>
<dbReference type="PANTHER" id="PTHR43261:SF7">
    <property type="entry name" value="ELONGATION FACTOR G-LIKE PROTEIN"/>
    <property type="match status" value="1"/>
</dbReference>
<keyword evidence="5" id="KW-0342">GTP-binding</keyword>
<reference evidence="9 10" key="1">
    <citation type="submission" date="2024-09" db="EMBL/GenBank/DDBJ databases">
        <authorList>
            <person name="Sun Q."/>
            <person name="Mori K."/>
        </authorList>
    </citation>
    <scope>NUCLEOTIDE SEQUENCE [LARGE SCALE GENOMIC DNA]</scope>
    <source>
        <strain evidence="9 10">CECT 8726</strain>
    </source>
</reference>
<dbReference type="InterPro" id="IPR035649">
    <property type="entry name" value="EFG_V"/>
</dbReference>
<dbReference type="InterPro" id="IPR047872">
    <property type="entry name" value="EFG_IV"/>
</dbReference>
<dbReference type="Pfam" id="PF00009">
    <property type="entry name" value="GTP_EFTU"/>
    <property type="match status" value="1"/>
</dbReference>
<evidence type="ECO:0000256" key="4">
    <source>
        <dbReference type="ARBA" id="ARBA00022917"/>
    </source>
</evidence>
<dbReference type="InterPro" id="IPR000795">
    <property type="entry name" value="T_Tr_GTP-bd_dom"/>
</dbReference>
<evidence type="ECO:0000256" key="5">
    <source>
        <dbReference type="ARBA" id="ARBA00023134"/>
    </source>
</evidence>
<comment type="function">
    <text evidence="6">Catalyzes the GTP-dependent ribosomal translocation step during translation elongation. During this step, the ribosome changes from the pre-translocational (PRE) to the post-translocational (POST) state as the newly formed A-site-bound peptidyl-tRNA and P-site-bound deacylated tRNA move to the P and E sites, respectively. Catalyzes the coordinated movement of the two tRNA molecules, the mRNA and conformational changes in the ribosome.</text>
</comment>
<evidence type="ECO:0000256" key="1">
    <source>
        <dbReference type="ARBA" id="ARBA00017872"/>
    </source>
</evidence>
<dbReference type="InterPro" id="IPR027417">
    <property type="entry name" value="P-loop_NTPase"/>
</dbReference>
<dbReference type="InterPro" id="IPR005517">
    <property type="entry name" value="Transl_elong_EFG/EF2_IV"/>
</dbReference>
<dbReference type="PANTHER" id="PTHR43261">
    <property type="entry name" value="TRANSLATION ELONGATION FACTOR G-RELATED"/>
    <property type="match status" value="1"/>
</dbReference>
<dbReference type="NCBIfam" id="NF009379">
    <property type="entry name" value="PRK12740.1-3"/>
    <property type="match status" value="1"/>
</dbReference>
<dbReference type="Pfam" id="PF00679">
    <property type="entry name" value="EFG_C"/>
    <property type="match status" value="1"/>
</dbReference>
<evidence type="ECO:0000256" key="3">
    <source>
        <dbReference type="ARBA" id="ARBA00022768"/>
    </source>
</evidence>
<dbReference type="InterPro" id="IPR041095">
    <property type="entry name" value="EFG_II"/>
</dbReference>
<keyword evidence="10" id="KW-1185">Reference proteome</keyword>
<dbReference type="SUPFAM" id="SSF54211">
    <property type="entry name" value="Ribosomal protein S5 domain 2-like"/>
    <property type="match status" value="1"/>
</dbReference>